<accession>A0A8H7ZN01</accession>
<name>A0A8H7ZN01_9FUNG</name>
<dbReference type="AlphaFoldDB" id="A0A8H7ZN01"/>
<reference evidence="1 2" key="1">
    <citation type="journal article" name="Sci. Rep.">
        <title>Genome-scale phylogenetic analyses confirm Olpidium as the closest living zoosporic fungus to the non-flagellated, terrestrial fungi.</title>
        <authorList>
            <person name="Chang Y."/>
            <person name="Rochon D."/>
            <person name="Sekimoto S."/>
            <person name="Wang Y."/>
            <person name="Chovatia M."/>
            <person name="Sandor L."/>
            <person name="Salamov A."/>
            <person name="Grigoriev I.V."/>
            <person name="Stajich J.E."/>
            <person name="Spatafora J.W."/>
        </authorList>
    </citation>
    <scope>NUCLEOTIDE SEQUENCE [LARGE SCALE GENOMIC DNA]</scope>
    <source>
        <strain evidence="1">S191</strain>
    </source>
</reference>
<sequence length="86" mass="10105">MCQQRPPHLPSADSACVRFLFTKATWRCRLSISGDAGHSRRRRDRRSRLPTHRKRGVICRTGKRIKSFPPLRLRRSEADLRRLPLT</sequence>
<dbReference type="Proteomes" id="UP000673691">
    <property type="component" value="Unassembled WGS sequence"/>
</dbReference>
<dbReference type="EMBL" id="JAEFCI010011708">
    <property type="protein sequence ID" value="KAG5456463.1"/>
    <property type="molecule type" value="Genomic_DNA"/>
</dbReference>
<evidence type="ECO:0000313" key="2">
    <source>
        <dbReference type="Proteomes" id="UP000673691"/>
    </source>
</evidence>
<organism evidence="1 2">
    <name type="scientific">Olpidium bornovanus</name>
    <dbReference type="NCBI Taxonomy" id="278681"/>
    <lineage>
        <taxon>Eukaryota</taxon>
        <taxon>Fungi</taxon>
        <taxon>Fungi incertae sedis</taxon>
        <taxon>Olpidiomycota</taxon>
        <taxon>Olpidiomycotina</taxon>
        <taxon>Olpidiomycetes</taxon>
        <taxon>Olpidiales</taxon>
        <taxon>Olpidiaceae</taxon>
        <taxon>Olpidium</taxon>
    </lineage>
</organism>
<gene>
    <name evidence="1" type="ORF">BJ554DRAFT_3795</name>
</gene>
<evidence type="ECO:0000313" key="1">
    <source>
        <dbReference type="EMBL" id="KAG5456463.1"/>
    </source>
</evidence>
<comment type="caution">
    <text evidence="1">The sequence shown here is derived from an EMBL/GenBank/DDBJ whole genome shotgun (WGS) entry which is preliminary data.</text>
</comment>
<protein>
    <submittedName>
        <fullName evidence="1">Uncharacterized protein</fullName>
    </submittedName>
</protein>
<keyword evidence="2" id="KW-1185">Reference proteome</keyword>
<proteinExistence type="predicted"/>